<evidence type="ECO:0000256" key="6">
    <source>
        <dbReference type="ARBA" id="ARBA00023118"/>
    </source>
</evidence>
<dbReference type="InterPro" id="IPR042206">
    <property type="entry name" value="CRISPR-assoc_Cas1_C"/>
</dbReference>
<keyword evidence="5 10" id="KW-0460">Magnesium</keyword>
<keyword evidence="3 10" id="KW-0255">Endonuclease</keyword>
<dbReference type="GO" id="GO:0004520">
    <property type="term" value="F:DNA endonuclease activity"/>
    <property type="evidence" value="ECO:0007669"/>
    <property type="project" value="InterPro"/>
</dbReference>
<feature type="binding site" evidence="10">
    <location>
        <position position="148"/>
    </location>
    <ligand>
        <name>Mn(2+)</name>
        <dbReference type="ChEBI" id="CHEBI:29035"/>
    </ligand>
</feature>
<comment type="function">
    <text evidence="10">CRISPR (clustered regularly interspaced short palindromic repeat), is an adaptive immune system that provides protection against mobile genetic elements (viruses, transposable elements and conjugative plasmids). CRISPR clusters contain spacers, sequences complementary to antecedent mobile elements, and target invading nucleic acids. CRISPR clusters are transcribed and processed into CRISPR RNA (crRNA). Acts as a dsDNA endonuclease. Involved in the integration of spacer DNA into the CRISPR cassette.</text>
</comment>
<organism evidence="11 12">
    <name type="scientific">Treponema berlinense</name>
    <dbReference type="NCBI Taxonomy" id="225004"/>
    <lineage>
        <taxon>Bacteria</taxon>
        <taxon>Pseudomonadati</taxon>
        <taxon>Spirochaetota</taxon>
        <taxon>Spirochaetia</taxon>
        <taxon>Spirochaetales</taxon>
        <taxon>Treponemataceae</taxon>
        <taxon>Treponema</taxon>
    </lineage>
</organism>
<dbReference type="InterPro" id="IPR002729">
    <property type="entry name" value="CRISPR-assoc_Cas1"/>
</dbReference>
<feature type="binding site" evidence="10">
    <location>
        <position position="220"/>
    </location>
    <ligand>
        <name>Mn(2+)</name>
        <dbReference type="ChEBI" id="CHEBI:29035"/>
    </ligand>
</feature>
<evidence type="ECO:0000256" key="2">
    <source>
        <dbReference type="ARBA" id="ARBA00022723"/>
    </source>
</evidence>
<proteinExistence type="inferred from homology"/>
<keyword evidence="2 10" id="KW-0479">Metal-binding</keyword>
<dbReference type="Gene3D" id="1.20.120.920">
    <property type="entry name" value="CRISPR-associated endonuclease Cas1, C-terminal domain"/>
    <property type="match status" value="1"/>
</dbReference>
<dbReference type="GO" id="GO:0003677">
    <property type="term" value="F:DNA binding"/>
    <property type="evidence" value="ECO:0007669"/>
    <property type="project" value="UniProtKB-KW"/>
</dbReference>
<comment type="subunit">
    <text evidence="9 10">Homodimer, forms a heterotetramer with a Cas2 homodimer.</text>
</comment>
<dbReference type="PANTHER" id="PTHR34353:SF2">
    <property type="entry name" value="CRISPR-ASSOCIATED ENDONUCLEASE CAS1 1"/>
    <property type="match status" value="1"/>
</dbReference>
<dbReference type="EC" id="3.1.-.-" evidence="10"/>
<keyword evidence="12" id="KW-1185">Reference proteome</keyword>
<dbReference type="GO" id="GO:0043571">
    <property type="term" value="P:maintenance of CRISPR repeat elements"/>
    <property type="evidence" value="ECO:0007669"/>
    <property type="project" value="UniProtKB-UniRule"/>
</dbReference>
<accession>A0A1T4LZI0</accession>
<dbReference type="Proteomes" id="UP000190395">
    <property type="component" value="Unassembled WGS sequence"/>
</dbReference>
<comment type="similarity">
    <text evidence="10">Belongs to the CRISPR-associated endonuclease Cas1 family.</text>
</comment>
<dbReference type="STRING" id="225004.SAMN02745152_00704"/>
<keyword evidence="6 10" id="KW-0051">Antiviral defense</keyword>
<evidence type="ECO:0000256" key="10">
    <source>
        <dbReference type="HAMAP-Rule" id="MF_01470"/>
    </source>
</evidence>
<reference evidence="11 12" key="1">
    <citation type="submission" date="2017-02" db="EMBL/GenBank/DDBJ databases">
        <authorList>
            <person name="Peterson S.W."/>
        </authorList>
    </citation>
    <scope>NUCLEOTIDE SEQUENCE [LARGE SCALE GENOMIC DNA]</scope>
    <source>
        <strain evidence="11 12">ATCC BAA-909</strain>
    </source>
</reference>
<dbReference type="GO" id="GO:0046872">
    <property type="term" value="F:metal ion binding"/>
    <property type="evidence" value="ECO:0007669"/>
    <property type="project" value="UniProtKB-UniRule"/>
</dbReference>
<evidence type="ECO:0000256" key="7">
    <source>
        <dbReference type="ARBA" id="ARBA00023125"/>
    </source>
</evidence>
<evidence type="ECO:0000256" key="1">
    <source>
        <dbReference type="ARBA" id="ARBA00022722"/>
    </source>
</evidence>
<dbReference type="Pfam" id="PF01867">
    <property type="entry name" value="Cas_Cas1"/>
    <property type="match status" value="1"/>
</dbReference>
<protein>
    <recommendedName>
        <fullName evidence="10">CRISPR-associated endonuclease Cas1</fullName>
        <ecNumber evidence="10">3.1.-.-</ecNumber>
    </recommendedName>
</protein>
<dbReference type="PANTHER" id="PTHR34353">
    <property type="entry name" value="CRISPR-ASSOCIATED ENDONUCLEASE CAS1 1"/>
    <property type="match status" value="1"/>
</dbReference>
<name>A0A1T4LZI0_9SPIR</name>
<evidence type="ECO:0000256" key="3">
    <source>
        <dbReference type="ARBA" id="ARBA00022759"/>
    </source>
</evidence>
<dbReference type="GO" id="GO:0016787">
    <property type="term" value="F:hydrolase activity"/>
    <property type="evidence" value="ECO:0007669"/>
    <property type="project" value="UniProtKB-KW"/>
</dbReference>
<evidence type="ECO:0000256" key="9">
    <source>
        <dbReference type="ARBA" id="ARBA00038592"/>
    </source>
</evidence>
<evidence type="ECO:0000256" key="5">
    <source>
        <dbReference type="ARBA" id="ARBA00022842"/>
    </source>
</evidence>
<gene>
    <name evidence="10" type="primary">cas1</name>
    <name evidence="11" type="ORF">SAMN02745152_00704</name>
</gene>
<dbReference type="GO" id="GO:0051607">
    <property type="term" value="P:defense response to virus"/>
    <property type="evidence" value="ECO:0007669"/>
    <property type="project" value="UniProtKB-UniRule"/>
</dbReference>
<sequence>MLNRILEICEENRYVSLNRGFVVIQHGTEILGQVPLDDVSVLLLSAQGITLSKNILNALAERGCVTVLCGKNFIPQSMVLPVANHCLFTKIIKNQINASEPLKKRVWQQVVIRKIENQAKVLKLYEKDYSLVEKISKLVKSGDSDNREAYAAKIYWTTLFGKKFRRDRNEDGINSFLNYGYAVMRAAMARAVCSSGLIPALGVNHSNNLNQFCLADDFFEIYRPLVDSVVYKMCLEGEEELTPKNKKRLTDSLWLKVRTTEGCAPAFQSMQYMTASYVHALEDKNPAIELPIWEQGEKDE</sequence>
<keyword evidence="1 10" id="KW-0540">Nuclease</keyword>
<dbReference type="EMBL" id="FUXC01000003">
    <property type="protein sequence ID" value="SJZ60150.1"/>
    <property type="molecule type" value="Genomic_DNA"/>
</dbReference>
<evidence type="ECO:0000313" key="11">
    <source>
        <dbReference type="EMBL" id="SJZ60150.1"/>
    </source>
</evidence>
<dbReference type="NCBIfam" id="TIGR00287">
    <property type="entry name" value="cas1"/>
    <property type="match status" value="1"/>
</dbReference>
<dbReference type="NCBIfam" id="TIGR03639">
    <property type="entry name" value="cas1_NMENI"/>
    <property type="match status" value="1"/>
</dbReference>
<dbReference type="InterPro" id="IPR050646">
    <property type="entry name" value="Cas1"/>
</dbReference>
<dbReference type="AlphaFoldDB" id="A0A1T4LZI0"/>
<dbReference type="InterPro" id="IPR019855">
    <property type="entry name" value="CRISPR-assoc_Cas1_NMENI"/>
</dbReference>
<keyword evidence="8 10" id="KW-0464">Manganese</keyword>
<dbReference type="OrthoDB" id="9803119at2"/>
<evidence type="ECO:0000256" key="8">
    <source>
        <dbReference type="ARBA" id="ARBA00023211"/>
    </source>
</evidence>
<feature type="binding site" evidence="10">
    <location>
        <position position="205"/>
    </location>
    <ligand>
        <name>Mn(2+)</name>
        <dbReference type="ChEBI" id="CHEBI:29035"/>
    </ligand>
</feature>
<evidence type="ECO:0000256" key="4">
    <source>
        <dbReference type="ARBA" id="ARBA00022801"/>
    </source>
</evidence>
<dbReference type="HAMAP" id="MF_01470">
    <property type="entry name" value="Cas1"/>
    <property type="match status" value="1"/>
</dbReference>
<comment type="cofactor">
    <cofactor evidence="10">
        <name>Mg(2+)</name>
        <dbReference type="ChEBI" id="CHEBI:18420"/>
    </cofactor>
    <cofactor evidence="10">
        <name>Mn(2+)</name>
        <dbReference type="ChEBI" id="CHEBI:29035"/>
    </cofactor>
</comment>
<keyword evidence="4 10" id="KW-0378">Hydrolase</keyword>
<keyword evidence="7 10" id="KW-0238">DNA-binding</keyword>
<evidence type="ECO:0000313" key="12">
    <source>
        <dbReference type="Proteomes" id="UP000190395"/>
    </source>
</evidence>
<dbReference type="GeneID" id="303366968"/>
<dbReference type="RefSeq" id="WP_078930460.1">
    <property type="nucleotide sequence ID" value="NZ_FUXC01000003.1"/>
</dbReference>